<dbReference type="EMBL" id="FUWZ01000002">
    <property type="protein sequence ID" value="SJZ95251.1"/>
    <property type="molecule type" value="Genomic_DNA"/>
</dbReference>
<feature type="domain" description="Beta-lactamase-related" evidence="1">
    <location>
        <begin position="35"/>
        <end position="343"/>
    </location>
</feature>
<organism evidence="2 3">
    <name type="scientific">Chitinophaga eiseniae</name>
    <dbReference type="NCBI Taxonomy" id="634771"/>
    <lineage>
        <taxon>Bacteria</taxon>
        <taxon>Pseudomonadati</taxon>
        <taxon>Bacteroidota</taxon>
        <taxon>Chitinophagia</taxon>
        <taxon>Chitinophagales</taxon>
        <taxon>Chitinophagaceae</taxon>
        <taxon>Chitinophaga</taxon>
    </lineage>
</organism>
<reference evidence="3" key="1">
    <citation type="submission" date="2017-02" db="EMBL/GenBank/DDBJ databases">
        <authorList>
            <person name="Varghese N."/>
            <person name="Submissions S."/>
        </authorList>
    </citation>
    <scope>NUCLEOTIDE SEQUENCE [LARGE SCALE GENOMIC DNA]</scope>
    <source>
        <strain evidence="3">DSM 22224</strain>
    </source>
</reference>
<protein>
    <submittedName>
        <fullName evidence="2">CubicO group peptidase, beta-lactamase class C family</fullName>
    </submittedName>
</protein>
<dbReference type="InterPro" id="IPR001466">
    <property type="entry name" value="Beta-lactam-related"/>
</dbReference>
<evidence type="ECO:0000313" key="3">
    <source>
        <dbReference type="Proteomes" id="UP000190367"/>
    </source>
</evidence>
<dbReference type="RefSeq" id="WP_200816977.1">
    <property type="nucleotide sequence ID" value="NZ_FUWZ01000002.1"/>
</dbReference>
<dbReference type="PANTHER" id="PTHR46825">
    <property type="entry name" value="D-ALANYL-D-ALANINE-CARBOXYPEPTIDASE/ENDOPEPTIDASE AMPH"/>
    <property type="match status" value="1"/>
</dbReference>
<dbReference type="STRING" id="634771.SAMN04488128_10216"/>
<evidence type="ECO:0000259" key="1">
    <source>
        <dbReference type="Pfam" id="PF00144"/>
    </source>
</evidence>
<dbReference type="InterPro" id="IPR012338">
    <property type="entry name" value="Beta-lactam/transpept-like"/>
</dbReference>
<gene>
    <name evidence="2" type="ORF">SAMN04488128_10216</name>
</gene>
<dbReference type="PANTHER" id="PTHR46825:SF9">
    <property type="entry name" value="BETA-LACTAMASE-RELATED DOMAIN-CONTAINING PROTEIN"/>
    <property type="match status" value="1"/>
</dbReference>
<dbReference type="SUPFAM" id="SSF56601">
    <property type="entry name" value="beta-lactamase/transpeptidase-like"/>
    <property type="match status" value="1"/>
</dbReference>
<accession>A0A1T4PVF9</accession>
<dbReference type="AlphaFoldDB" id="A0A1T4PVF9"/>
<keyword evidence="3" id="KW-1185">Reference proteome</keyword>
<proteinExistence type="predicted"/>
<evidence type="ECO:0000313" key="2">
    <source>
        <dbReference type="EMBL" id="SJZ95251.1"/>
    </source>
</evidence>
<dbReference type="InterPro" id="IPR050491">
    <property type="entry name" value="AmpC-like"/>
</dbReference>
<sequence length="363" mass="40829">MMHFKQYYPLLLLLLITICCPTRIISAQRLEARADSLISTLFKDKNGPGGVFMIAQKGKPIYQKAWGKANLELNTPLTGDHVFQIGSMTKQFTAVAILMLEQQGKLSVKDPLSKYLPDFPNGSNITLHHLLTHTSGIQDYLRMKTLPTIAQKEMTPEMVIDFFKNEPVNSAPGEKYAYNNSGYFLLGYVVAKVSGMAYKDFIQKNILDKAGMHETYYASDRQVIKNRAYGYHKKDSVYINKTVISYDLAYAAGALMSTTADLLKWQNAVNQHLLLNTEETQKAFTRYTLSNGEAHNYGYGWQFKDIKGVTVREHGGSIFGYKTMGVYIPGEDIYVLGFSNCDCNSPTKITEEVAAIALEELRK</sequence>
<dbReference type="Pfam" id="PF00144">
    <property type="entry name" value="Beta-lactamase"/>
    <property type="match status" value="1"/>
</dbReference>
<name>A0A1T4PVF9_9BACT</name>
<dbReference type="Proteomes" id="UP000190367">
    <property type="component" value="Unassembled WGS sequence"/>
</dbReference>
<dbReference type="Gene3D" id="3.40.710.10">
    <property type="entry name" value="DD-peptidase/beta-lactamase superfamily"/>
    <property type="match status" value="1"/>
</dbReference>